<dbReference type="InterPro" id="IPR050367">
    <property type="entry name" value="APC_superfamily"/>
</dbReference>
<keyword evidence="3 5" id="KW-1133">Transmembrane helix</keyword>
<evidence type="ECO:0000256" key="1">
    <source>
        <dbReference type="ARBA" id="ARBA00004141"/>
    </source>
</evidence>
<feature type="transmembrane region" description="Helical" evidence="5">
    <location>
        <begin position="140"/>
        <end position="161"/>
    </location>
</feature>
<gene>
    <name evidence="7" type="ORF">ACFO3L_11280</name>
</gene>
<keyword evidence="4 5" id="KW-0472">Membrane</keyword>
<feature type="transmembrane region" description="Helical" evidence="5">
    <location>
        <begin position="74"/>
        <end position="99"/>
    </location>
</feature>
<dbReference type="Gene3D" id="1.20.1740.10">
    <property type="entry name" value="Amino acid/polyamine transporter I"/>
    <property type="match status" value="1"/>
</dbReference>
<name>A0ABV9M5U1_9ENTE</name>
<feature type="transmembrane region" description="Helical" evidence="5">
    <location>
        <begin position="167"/>
        <end position="189"/>
    </location>
</feature>
<evidence type="ECO:0000256" key="3">
    <source>
        <dbReference type="ARBA" id="ARBA00022989"/>
    </source>
</evidence>
<dbReference type="EMBL" id="JBHSGT010000067">
    <property type="protein sequence ID" value="MFC4711181.1"/>
    <property type="molecule type" value="Genomic_DNA"/>
</dbReference>
<evidence type="ECO:0000313" key="7">
    <source>
        <dbReference type="EMBL" id="MFC4711181.1"/>
    </source>
</evidence>
<feature type="transmembrane region" description="Helical" evidence="5">
    <location>
        <begin position="7"/>
        <end position="27"/>
    </location>
</feature>
<keyword evidence="2 5" id="KW-0812">Transmembrane</keyword>
<reference evidence="8" key="1">
    <citation type="journal article" date="2019" name="Int. J. Syst. Evol. Microbiol.">
        <title>The Global Catalogue of Microorganisms (GCM) 10K type strain sequencing project: providing services to taxonomists for standard genome sequencing and annotation.</title>
        <authorList>
            <consortium name="The Broad Institute Genomics Platform"/>
            <consortium name="The Broad Institute Genome Sequencing Center for Infectious Disease"/>
            <person name="Wu L."/>
            <person name="Ma J."/>
        </authorList>
    </citation>
    <scope>NUCLEOTIDE SEQUENCE [LARGE SCALE GENOMIC DNA]</scope>
    <source>
        <strain evidence="8">CGMCC 1.19061</strain>
    </source>
</reference>
<evidence type="ECO:0000313" key="8">
    <source>
        <dbReference type="Proteomes" id="UP001596026"/>
    </source>
</evidence>
<evidence type="ECO:0000256" key="5">
    <source>
        <dbReference type="SAM" id="Phobius"/>
    </source>
</evidence>
<feature type="transmembrane region" description="Helical" evidence="5">
    <location>
        <begin position="33"/>
        <end position="54"/>
    </location>
</feature>
<proteinExistence type="predicted"/>
<comment type="subcellular location">
    <subcellularLocation>
        <location evidence="1">Membrane</location>
        <topology evidence="1">Multi-pass membrane protein</topology>
    </subcellularLocation>
</comment>
<dbReference type="RefSeq" id="WP_379967593.1">
    <property type="nucleotide sequence ID" value="NZ_JBHSGT010000067.1"/>
</dbReference>
<dbReference type="Proteomes" id="UP001596026">
    <property type="component" value="Unassembled WGS sequence"/>
</dbReference>
<dbReference type="PANTHER" id="PTHR42770">
    <property type="entry name" value="AMINO ACID TRANSPORTER-RELATED"/>
    <property type="match status" value="1"/>
</dbReference>
<comment type="caution">
    <text evidence="7">The sequence shown here is derived from an EMBL/GenBank/DDBJ whole genome shotgun (WGS) entry which is preliminary data.</text>
</comment>
<evidence type="ECO:0000256" key="2">
    <source>
        <dbReference type="ARBA" id="ARBA00022692"/>
    </source>
</evidence>
<keyword evidence="8" id="KW-1185">Reference proteome</keyword>
<feature type="transmembrane region" description="Helical" evidence="5">
    <location>
        <begin position="111"/>
        <end position="128"/>
    </location>
</feature>
<protein>
    <submittedName>
        <fullName evidence="7">APC family permease</fullName>
    </submittedName>
</protein>
<dbReference type="Pfam" id="PF00324">
    <property type="entry name" value="AA_permease"/>
    <property type="match status" value="1"/>
</dbReference>
<feature type="domain" description="Amino acid permease/ SLC12A" evidence="6">
    <location>
        <begin position="4"/>
        <end position="232"/>
    </location>
</feature>
<organism evidence="7 8">
    <name type="scientific">Enterococcus eurekensis</name>
    <dbReference type="NCBI Taxonomy" id="1159753"/>
    <lineage>
        <taxon>Bacteria</taxon>
        <taxon>Bacillati</taxon>
        <taxon>Bacillota</taxon>
        <taxon>Bacilli</taxon>
        <taxon>Lactobacillales</taxon>
        <taxon>Enterococcaceae</taxon>
        <taxon>Enterococcus</taxon>
    </lineage>
</organism>
<evidence type="ECO:0000259" key="6">
    <source>
        <dbReference type="Pfam" id="PF00324"/>
    </source>
</evidence>
<dbReference type="PANTHER" id="PTHR42770:SF7">
    <property type="entry name" value="MEMBRANE PROTEIN"/>
    <property type="match status" value="1"/>
</dbReference>
<dbReference type="InterPro" id="IPR004841">
    <property type="entry name" value="AA-permease/SLC12A_dom"/>
</dbReference>
<accession>A0ABV9M5U1</accession>
<sequence length="254" mass="26159">MVDAITIGLGAVIGAGIFVVSGVAAGIAGPALLVSLFIAGMAASFNGLSSAQLAARFPNAGGTYEYGYEMIHPLAGFSAGWMFLISKLAAGGVVGLGFGSYMQRFFPTLDIRWTATIALVLLITANLAGIKKAGMLNRVITTITISSLFYFIISGVAVFNLDNLQPFAPFGLKGIAEASGVLFFAFTGYARIATLGEEVKEPQTTIPRAIIITLISSIILYSLIALVALGAIGAAGMSASNTPLFSSATVMTTP</sequence>
<feature type="transmembrane region" description="Helical" evidence="5">
    <location>
        <begin position="210"/>
        <end position="235"/>
    </location>
</feature>
<evidence type="ECO:0000256" key="4">
    <source>
        <dbReference type="ARBA" id="ARBA00023136"/>
    </source>
</evidence>